<comment type="caution">
    <text evidence="7">The sequence shown here is derived from an EMBL/GenBank/DDBJ whole genome shotgun (WGS) entry which is preliminary data.</text>
</comment>
<dbReference type="PANTHER" id="PTHR47089">
    <property type="entry name" value="ABC TRANSPORTER, PERMEASE PROTEIN"/>
    <property type="match status" value="1"/>
</dbReference>
<name>A0A2J6WEE8_9BACT</name>
<feature type="transmembrane region" description="Helical" evidence="6">
    <location>
        <begin position="194"/>
        <end position="213"/>
    </location>
</feature>
<dbReference type="Proteomes" id="UP000237040">
    <property type="component" value="Unassembled WGS sequence"/>
</dbReference>
<accession>A0A2J6WEE8</accession>
<dbReference type="PANTHER" id="PTHR47089:SF1">
    <property type="entry name" value="GUANOSINE ABC TRANSPORTER PERMEASE PROTEIN NUPP"/>
    <property type="match status" value="1"/>
</dbReference>
<evidence type="ECO:0000256" key="4">
    <source>
        <dbReference type="ARBA" id="ARBA00022989"/>
    </source>
</evidence>
<gene>
    <name evidence="7" type="ORF">C0189_03110</name>
</gene>
<comment type="subcellular location">
    <subcellularLocation>
        <location evidence="1">Cell membrane</location>
        <topology evidence="1">Multi-pass membrane protein</topology>
    </subcellularLocation>
</comment>
<evidence type="ECO:0000313" key="8">
    <source>
        <dbReference type="Proteomes" id="UP000237040"/>
    </source>
</evidence>
<dbReference type="GO" id="GO:0005886">
    <property type="term" value="C:plasma membrane"/>
    <property type="evidence" value="ECO:0007669"/>
    <property type="project" value="UniProtKB-SubCell"/>
</dbReference>
<evidence type="ECO:0000256" key="5">
    <source>
        <dbReference type="ARBA" id="ARBA00023136"/>
    </source>
</evidence>
<evidence type="ECO:0000256" key="6">
    <source>
        <dbReference type="SAM" id="Phobius"/>
    </source>
</evidence>
<keyword evidence="2" id="KW-1003">Cell membrane</keyword>
<dbReference type="InterPro" id="IPR001851">
    <property type="entry name" value="ABC_transp_permease"/>
</dbReference>
<feature type="transmembrane region" description="Helical" evidence="6">
    <location>
        <begin position="112"/>
        <end position="131"/>
    </location>
</feature>
<evidence type="ECO:0000313" key="7">
    <source>
        <dbReference type="EMBL" id="PMP67413.1"/>
    </source>
</evidence>
<keyword evidence="4 6" id="KW-1133">Transmembrane helix</keyword>
<dbReference type="CDD" id="cd06580">
    <property type="entry name" value="TM_PBP1_transp_TpRbsC_like"/>
    <property type="match status" value="1"/>
</dbReference>
<keyword evidence="3 6" id="KW-0812">Transmembrane</keyword>
<dbReference type="GO" id="GO:0022857">
    <property type="term" value="F:transmembrane transporter activity"/>
    <property type="evidence" value="ECO:0007669"/>
    <property type="project" value="InterPro"/>
</dbReference>
<protein>
    <submittedName>
        <fullName evidence="7">ABC transporter permease</fullName>
    </submittedName>
</protein>
<dbReference type="EMBL" id="PNIL01000046">
    <property type="protein sequence ID" value="PMP67413.1"/>
    <property type="molecule type" value="Genomic_DNA"/>
</dbReference>
<keyword evidence="5 6" id="KW-0472">Membrane</keyword>
<sequence length="362" mass="40387">MMEKFILKYFNLIRTIIAILIGFIISVSLIFLVSKDSIAALGYLFLGPFGSISRIGNIVELATPIIFCGIAIAIPFQAQQFNVGAEGTFFISAAFGTAFALIIQGLNLPGFIYILVVLTFAGLMGAFWGFIPGYLKAKYRANMVVLTLMLNYIAYFISIYLINYHFRDKAAGYLTSYRLPETLFLKQFIPNTRIHIGFLIAIASVFIAYYFLYHTTLGYEIRMVGFNFHFAKYSGINVFKVIVLSSLIGGIFAGIGGMAEVMGIHRRFLWQSLPGYGWDGVVVAIIGHNNPILIMFAAFFLAYLRIGGQVLNLLSDVPYELISVIEAIIILLITAEAFLENVKYRITVREAEKEAFKNESSS</sequence>
<proteinExistence type="predicted"/>
<reference evidence="7 8" key="1">
    <citation type="submission" date="2018-01" db="EMBL/GenBank/DDBJ databases">
        <title>Metagenomic assembled genomes from two thermal pools in the Uzon Caldera, Kamchatka, Russia.</title>
        <authorList>
            <person name="Wilkins L."/>
            <person name="Ettinger C."/>
        </authorList>
    </citation>
    <scope>NUCLEOTIDE SEQUENCE [LARGE SCALE GENOMIC DNA]</scope>
    <source>
        <strain evidence="7">ZAV-07</strain>
    </source>
</reference>
<organism evidence="7 8">
    <name type="scientific">Caldisericum exile</name>
    <dbReference type="NCBI Taxonomy" id="693075"/>
    <lineage>
        <taxon>Bacteria</taxon>
        <taxon>Pseudomonadati</taxon>
        <taxon>Caldisericota/Cryosericota group</taxon>
        <taxon>Caldisericota</taxon>
        <taxon>Caldisericia</taxon>
        <taxon>Caldisericales</taxon>
        <taxon>Caldisericaceae</taxon>
        <taxon>Caldisericum</taxon>
    </lineage>
</organism>
<evidence type="ECO:0000256" key="3">
    <source>
        <dbReference type="ARBA" id="ARBA00022692"/>
    </source>
</evidence>
<feature type="transmembrane region" description="Helical" evidence="6">
    <location>
        <begin position="12"/>
        <end position="34"/>
    </location>
</feature>
<feature type="transmembrane region" description="Helical" evidence="6">
    <location>
        <begin position="143"/>
        <end position="162"/>
    </location>
</feature>
<feature type="transmembrane region" description="Helical" evidence="6">
    <location>
        <begin position="234"/>
        <end position="256"/>
    </location>
</feature>
<dbReference type="AlphaFoldDB" id="A0A2J6WEE8"/>
<feature type="transmembrane region" description="Helical" evidence="6">
    <location>
        <begin position="293"/>
        <end position="315"/>
    </location>
</feature>
<feature type="transmembrane region" description="Helical" evidence="6">
    <location>
        <begin position="321"/>
        <end position="339"/>
    </location>
</feature>
<feature type="transmembrane region" description="Helical" evidence="6">
    <location>
        <begin position="88"/>
        <end position="106"/>
    </location>
</feature>
<evidence type="ECO:0000256" key="2">
    <source>
        <dbReference type="ARBA" id="ARBA00022475"/>
    </source>
</evidence>
<dbReference type="Pfam" id="PF02653">
    <property type="entry name" value="BPD_transp_2"/>
    <property type="match status" value="1"/>
</dbReference>
<evidence type="ECO:0000256" key="1">
    <source>
        <dbReference type="ARBA" id="ARBA00004651"/>
    </source>
</evidence>
<feature type="transmembrane region" description="Helical" evidence="6">
    <location>
        <begin position="54"/>
        <end position="76"/>
    </location>
</feature>